<evidence type="ECO:0000313" key="3">
    <source>
        <dbReference type="Proteomes" id="UP001056201"/>
    </source>
</evidence>
<protein>
    <submittedName>
        <fullName evidence="2">Uncharacterized protein</fullName>
    </submittedName>
</protein>
<dbReference type="Proteomes" id="UP001056201">
    <property type="component" value="Chromosome 1"/>
</dbReference>
<keyword evidence="1" id="KW-0732">Signal</keyword>
<name>A0ABY4S0Q8_AQUTE</name>
<proteinExistence type="predicted"/>
<dbReference type="EMBL" id="CP097635">
    <property type="protein sequence ID" value="URI06388.1"/>
    <property type="molecule type" value="Genomic_DNA"/>
</dbReference>
<evidence type="ECO:0000313" key="2">
    <source>
        <dbReference type="EMBL" id="URI06388.1"/>
    </source>
</evidence>
<sequence>MKKLNLSRVGNALSACKHLVVLPGLLIGLAASAAYQVKDLTAVVAPVTLLFGINDRGDMVGQAGDDTVSYGFVLRGGTVEKIFDASLGNSFSAQAISNTGVVAVAVSSADRPDSLPWTYLYENGKFTLVAEGLYVRGISPDGRYLTGLRGGGSTNLST</sequence>
<organism evidence="2 3">
    <name type="scientific">Aquincola tertiaricarbonis</name>
    <dbReference type="NCBI Taxonomy" id="391953"/>
    <lineage>
        <taxon>Bacteria</taxon>
        <taxon>Pseudomonadati</taxon>
        <taxon>Pseudomonadota</taxon>
        <taxon>Betaproteobacteria</taxon>
        <taxon>Burkholderiales</taxon>
        <taxon>Sphaerotilaceae</taxon>
        <taxon>Aquincola</taxon>
    </lineage>
</organism>
<dbReference type="RefSeq" id="WP_250194651.1">
    <property type="nucleotide sequence ID" value="NZ_CP097635.1"/>
</dbReference>
<keyword evidence="3" id="KW-1185">Reference proteome</keyword>
<feature type="signal peptide" evidence="1">
    <location>
        <begin position="1"/>
        <end position="33"/>
    </location>
</feature>
<reference evidence="2" key="1">
    <citation type="submission" date="2022-05" db="EMBL/GenBank/DDBJ databases">
        <title>An RpoN-dependent PEP-CTERM gene is involved in floc formation of an Aquincola tertiaricarbonis strain.</title>
        <authorList>
            <person name="Qiu D."/>
            <person name="Xia M."/>
        </authorList>
    </citation>
    <scope>NUCLEOTIDE SEQUENCE</scope>
    <source>
        <strain evidence="2">RN12</strain>
    </source>
</reference>
<accession>A0ABY4S0Q8</accession>
<gene>
    <name evidence="2" type="ORF">MW290_10740</name>
</gene>
<evidence type="ECO:0000256" key="1">
    <source>
        <dbReference type="SAM" id="SignalP"/>
    </source>
</evidence>
<feature type="chain" id="PRO_5047193835" evidence="1">
    <location>
        <begin position="34"/>
        <end position="158"/>
    </location>
</feature>